<organism evidence="10 11">
    <name type="scientific">Diplogelasinospora grovesii</name>
    <dbReference type="NCBI Taxonomy" id="303347"/>
    <lineage>
        <taxon>Eukaryota</taxon>
        <taxon>Fungi</taxon>
        <taxon>Dikarya</taxon>
        <taxon>Ascomycota</taxon>
        <taxon>Pezizomycotina</taxon>
        <taxon>Sordariomycetes</taxon>
        <taxon>Sordariomycetidae</taxon>
        <taxon>Sordariales</taxon>
        <taxon>Diplogelasinosporaceae</taxon>
        <taxon>Diplogelasinospora</taxon>
    </lineage>
</organism>
<comment type="caution">
    <text evidence="10">The sequence shown here is derived from an EMBL/GenBank/DDBJ whole genome shotgun (WGS) entry which is preliminary data.</text>
</comment>
<dbReference type="AlphaFoldDB" id="A0AAN6RYW3"/>
<feature type="chain" id="PRO_5042851760" description="non-reducing end alpha-L-arabinofuranosidase" evidence="8">
    <location>
        <begin position="26"/>
        <end position="658"/>
    </location>
</feature>
<feature type="domain" description="Alpha-L-arabinofuranosidase C-terminal" evidence="9">
    <location>
        <begin position="474"/>
        <end position="646"/>
    </location>
</feature>
<gene>
    <name evidence="10" type="ORF">QBC46DRAFT_424413</name>
</gene>
<dbReference type="EMBL" id="MU853949">
    <property type="protein sequence ID" value="KAK3934967.1"/>
    <property type="molecule type" value="Genomic_DNA"/>
</dbReference>
<dbReference type="Proteomes" id="UP001303473">
    <property type="component" value="Unassembled WGS sequence"/>
</dbReference>
<dbReference type="GO" id="GO:0046556">
    <property type="term" value="F:alpha-L-arabinofuranosidase activity"/>
    <property type="evidence" value="ECO:0007669"/>
    <property type="project" value="UniProtKB-EC"/>
</dbReference>
<evidence type="ECO:0000256" key="5">
    <source>
        <dbReference type="ARBA" id="ARBA00022729"/>
    </source>
</evidence>
<dbReference type="Pfam" id="PF06964">
    <property type="entry name" value="Alpha-L-AF_C"/>
    <property type="match status" value="1"/>
</dbReference>
<evidence type="ECO:0000256" key="7">
    <source>
        <dbReference type="ARBA" id="ARBA00023180"/>
    </source>
</evidence>
<reference evidence="11" key="1">
    <citation type="journal article" date="2023" name="Mol. Phylogenet. Evol.">
        <title>Genome-scale phylogeny and comparative genomics of the fungal order Sordariales.</title>
        <authorList>
            <person name="Hensen N."/>
            <person name="Bonometti L."/>
            <person name="Westerberg I."/>
            <person name="Brannstrom I.O."/>
            <person name="Guillou S."/>
            <person name="Cros-Aarteil S."/>
            <person name="Calhoun S."/>
            <person name="Haridas S."/>
            <person name="Kuo A."/>
            <person name="Mondo S."/>
            <person name="Pangilinan J."/>
            <person name="Riley R."/>
            <person name="LaButti K."/>
            <person name="Andreopoulos B."/>
            <person name="Lipzen A."/>
            <person name="Chen C."/>
            <person name="Yan M."/>
            <person name="Daum C."/>
            <person name="Ng V."/>
            <person name="Clum A."/>
            <person name="Steindorff A."/>
            <person name="Ohm R.A."/>
            <person name="Martin F."/>
            <person name="Silar P."/>
            <person name="Natvig D.O."/>
            <person name="Lalanne C."/>
            <person name="Gautier V."/>
            <person name="Ament-Velasquez S.L."/>
            <person name="Kruys A."/>
            <person name="Hutchinson M.I."/>
            <person name="Powell A.J."/>
            <person name="Barry K."/>
            <person name="Miller A.N."/>
            <person name="Grigoriev I.V."/>
            <person name="Debuchy R."/>
            <person name="Gladieux P."/>
            <person name="Hiltunen Thoren M."/>
            <person name="Johannesson H."/>
        </authorList>
    </citation>
    <scope>NUCLEOTIDE SEQUENCE [LARGE SCALE GENOMIC DNA]</scope>
    <source>
        <strain evidence="11">CBS 340.73</strain>
    </source>
</reference>
<comment type="pathway">
    <text evidence="2">Glycan metabolism; L-arabinan degradation.</text>
</comment>
<evidence type="ECO:0000256" key="2">
    <source>
        <dbReference type="ARBA" id="ARBA00004834"/>
    </source>
</evidence>
<evidence type="ECO:0000256" key="3">
    <source>
        <dbReference type="ARBA" id="ARBA00007186"/>
    </source>
</evidence>
<name>A0AAN6RYW3_9PEZI</name>
<dbReference type="InterPro" id="IPR010720">
    <property type="entry name" value="Alpha-L-AF_C"/>
</dbReference>
<proteinExistence type="inferred from homology"/>
<comment type="catalytic activity">
    <reaction evidence="1">
        <text>Hydrolysis of terminal non-reducing alpha-L-arabinofuranoside residues in alpha-L-arabinosides.</text>
        <dbReference type="EC" id="3.2.1.55"/>
    </reaction>
</comment>
<dbReference type="SUPFAM" id="SSF51445">
    <property type="entry name" value="(Trans)glycosidases"/>
    <property type="match status" value="1"/>
</dbReference>
<dbReference type="PANTHER" id="PTHR31776">
    <property type="entry name" value="ALPHA-L-ARABINOFURANOSIDASE 1"/>
    <property type="match status" value="1"/>
</dbReference>
<dbReference type="InterPro" id="IPR017853">
    <property type="entry name" value="GH"/>
</dbReference>
<accession>A0AAN6RYW3</accession>
<keyword evidence="7" id="KW-0325">Glycoprotein</keyword>
<evidence type="ECO:0000256" key="8">
    <source>
        <dbReference type="SAM" id="SignalP"/>
    </source>
</evidence>
<dbReference type="Gene3D" id="3.20.20.80">
    <property type="entry name" value="Glycosidases"/>
    <property type="match status" value="1"/>
</dbReference>
<evidence type="ECO:0000256" key="6">
    <source>
        <dbReference type="ARBA" id="ARBA00022801"/>
    </source>
</evidence>
<keyword evidence="5 8" id="KW-0732">Signal</keyword>
<dbReference type="SMART" id="SM00813">
    <property type="entry name" value="Alpha-L-AF_C"/>
    <property type="match status" value="1"/>
</dbReference>
<feature type="signal peptide" evidence="8">
    <location>
        <begin position="1"/>
        <end position="25"/>
    </location>
</feature>
<keyword evidence="6 10" id="KW-0378">Hydrolase</keyword>
<evidence type="ECO:0000313" key="11">
    <source>
        <dbReference type="Proteomes" id="UP001303473"/>
    </source>
</evidence>
<sequence length="658" mass="71013">MVSLKSATATLLGVALLTAPLPCGAVDLSVKANGGNTTTSTMYGLMHEDINNSGDGGMYAELIRNRAFQGSAKYPVSLDAWSPVGSATLSLKQLTQPLSSALPTSMNVATTAKKGKVGFANSGYWGMDVKVQKYTGSFYVRGAYEGKFTASLQSNLTGQVFGSVDVESESVSNGWTQHNFTLIPFKNAPNSNNSLVITFDAAGVQGGSLDFNLISLFPPTYKNRANGMRVDIMEALAELKPKFLRLPGGNMLEGNTLPTFWKWNETIGPLKDRPGFPGVWGYEQTNGLGIIEYMHWCDDLGLEPIVAVWSGVALDGSYLPQSRIQEAVQFALDEIEFLTGDAKTTRWGAVRASLGYPAPWKIKYVELGNEDWLAGAPAAYEAYKQYRLPALVSAFQKNYPDIQLIASPSIFDNITIPAGVAGDYHPYLTPDEFVANYNKFDHISKQNLTLIGECASVHPNGGTAWNGNLMPYPWWGGSVGEAIFLIGAERNADRLIGATYAPGMRNMNRWQWSVTQIQLAADPKLTTRSTSFYTWKLLGNTPLAKTLPVTAATAGNNSLYYVAGVSDAGTGVFKAAVYNSTAPVPVNVQFEGVDKNTQATLTVLTGPADPYGYNDPFTQKNVVKETVTTVKADKDGGFGFSLPALSVAVLEVDDNGRR</sequence>
<evidence type="ECO:0000256" key="4">
    <source>
        <dbReference type="ARBA" id="ARBA00012670"/>
    </source>
</evidence>
<dbReference type="Gene3D" id="2.60.40.1180">
    <property type="entry name" value="Golgi alpha-mannosidase II"/>
    <property type="match status" value="1"/>
</dbReference>
<keyword evidence="11" id="KW-1185">Reference proteome</keyword>
<comment type="similarity">
    <text evidence="3">Belongs to the glycosyl hydrolase 51 family.</text>
</comment>
<evidence type="ECO:0000313" key="10">
    <source>
        <dbReference type="EMBL" id="KAK3934967.1"/>
    </source>
</evidence>
<dbReference type="InterPro" id="IPR051563">
    <property type="entry name" value="Glycosyl_Hydrolase_51"/>
</dbReference>
<dbReference type="PANTHER" id="PTHR31776:SF0">
    <property type="entry name" value="ALPHA-L-ARABINOFURANOSIDASE 1"/>
    <property type="match status" value="1"/>
</dbReference>
<dbReference type="EC" id="3.2.1.55" evidence="4"/>
<dbReference type="GO" id="GO:0046373">
    <property type="term" value="P:L-arabinose metabolic process"/>
    <property type="evidence" value="ECO:0007669"/>
    <property type="project" value="InterPro"/>
</dbReference>
<dbReference type="InterPro" id="IPR055235">
    <property type="entry name" value="ASD1_cat"/>
</dbReference>
<evidence type="ECO:0000256" key="1">
    <source>
        <dbReference type="ARBA" id="ARBA00001462"/>
    </source>
</evidence>
<dbReference type="InterPro" id="IPR013780">
    <property type="entry name" value="Glyco_hydro_b"/>
</dbReference>
<evidence type="ECO:0000259" key="9">
    <source>
        <dbReference type="SMART" id="SM00813"/>
    </source>
</evidence>
<protein>
    <recommendedName>
        <fullName evidence="4">non-reducing end alpha-L-arabinofuranosidase</fullName>
        <ecNumber evidence="4">3.2.1.55</ecNumber>
    </recommendedName>
</protein>
<dbReference type="Pfam" id="PF22848">
    <property type="entry name" value="ASD1_dom"/>
    <property type="match status" value="1"/>
</dbReference>